<proteinExistence type="predicted"/>
<organism evidence="3 4">
    <name type="scientific">Carex littledalei</name>
    <dbReference type="NCBI Taxonomy" id="544730"/>
    <lineage>
        <taxon>Eukaryota</taxon>
        <taxon>Viridiplantae</taxon>
        <taxon>Streptophyta</taxon>
        <taxon>Embryophyta</taxon>
        <taxon>Tracheophyta</taxon>
        <taxon>Spermatophyta</taxon>
        <taxon>Magnoliopsida</taxon>
        <taxon>Liliopsida</taxon>
        <taxon>Poales</taxon>
        <taxon>Cyperaceae</taxon>
        <taxon>Cyperoideae</taxon>
        <taxon>Cariceae</taxon>
        <taxon>Carex</taxon>
        <taxon>Carex subgen. Euthyceras</taxon>
    </lineage>
</organism>
<keyword evidence="1" id="KW-1133">Transmembrane helix</keyword>
<dbReference type="OrthoDB" id="1689146at2759"/>
<dbReference type="EMBL" id="SWLB01000028">
    <property type="protein sequence ID" value="KAF3320844.1"/>
    <property type="molecule type" value="Genomic_DNA"/>
</dbReference>
<evidence type="ECO:0000256" key="1">
    <source>
        <dbReference type="SAM" id="Phobius"/>
    </source>
</evidence>
<accession>A0A833QEP3</accession>
<dbReference type="Pfam" id="PF13968">
    <property type="entry name" value="DUF4220"/>
    <property type="match status" value="1"/>
</dbReference>
<evidence type="ECO:0000259" key="2">
    <source>
        <dbReference type="Pfam" id="PF13968"/>
    </source>
</evidence>
<dbReference type="PANTHER" id="PTHR31325">
    <property type="entry name" value="OS01G0798800 PROTEIN-RELATED"/>
    <property type="match status" value="1"/>
</dbReference>
<feature type="transmembrane region" description="Helical" evidence="1">
    <location>
        <begin position="137"/>
        <end position="157"/>
    </location>
</feature>
<sequence>MSALRSSMITKPDPGPNYAKFMQEYTSSKVAGLVAEIKVEVEKHKGDLESQQTKEPAQIQSPDYAQVVCKAYEFFPTFKRLFVDLILSYKNQEDSQKYFEGLQSNDAYKLIKIELSWLYDILHSKGSVIYAFKHYGWVSRVITLVITTTALCLFAVSDHTGYGGFETTLTYVLLGGAVGLAILALVFMLLSFWTYAAMKESGGCCGLSERLGGLIKWPSLISLITYSFQNQPCWWKPIIKCVRFKETWDHYRYTTCVTVNKDLKNLVFQELEKKMKNIEDIASYRRFTDHKGQWALQRKGYYQEFGWSVEVEFDESTLLWHIATDLLFHDPGKTNWTCKERDISQHISNYMFLFIVRPFMMPAGIGQIRFGDTCAEAGIFLQQESDIEKSNAVKKILDVNTEYDLALVKGDRSKSVLFNGCRLAHKLKEQLITTENSEQDWTQLWRLISVVWVEILCYAASKCSGQFHAKQLTKRGELLTVIWFLMAHLGMGE</sequence>
<dbReference type="AlphaFoldDB" id="A0A833QEP3"/>
<keyword evidence="1" id="KW-0472">Membrane</keyword>
<name>A0A833QEP3_9POAL</name>
<evidence type="ECO:0000313" key="4">
    <source>
        <dbReference type="Proteomes" id="UP000623129"/>
    </source>
</evidence>
<keyword evidence="4" id="KW-1185">Reference proteome</keyword>
<protein>
    <recommendedName>
        <fullName evidence="2">DUF4220 domain-containing protein</fullName>
    </recommendedName>
</protein>
<dbReference type="InterPro" id="IPR007658">
    <property type="entry name" value="DUF594"/>
</dbReference>
<feature type="transmembrane region" description="Helical" evidence="1">
    <location>
        <begin position="169"/>
        <end position="193"/>
    </location>
</feature>
<gene>
    <name evidence="3" type="ORF">FCM35_KLT14978</name>
</gene>
<dbReference type="Proteomes" id="UP000623129">
    <property type="component" value="Unassembled WGS sequence"/>
</dbReference>
<evidence type="ECO:0000313" key="3">
    <source>
        <dbReference type="EMBL" id="KAF3320844.1"/>
    </source>
</evidence>
<reference evidence="3" key="1">
    <citation type="submission" date="2020-01" db="EMBL/GenBank/DDBJ databases">
        <title>Genome sequence of Kobresia littledalei, the first chromosome-level genome in the family Cyperaceae.</title>
        <authorList>
            <person name="Qu G."/>
        </authorList>
    </citation>
    <scope>NUCLEOTIDE SEQUENCE</scope>
    <source>
        <strain evidence="3">C.B.Clarke</strain>
        <tissue evidence="3">Leaf</tissue>
    </source>
</reference>
<dbReference type="Pfam" id="PF04578">
    <property type="entry name" value="DUF594"/>
    <property type="match status" value="1"/>
</dbReference>
<dbReference type="InterPro" id="IPR025315">
    <property type="entry name" value="DUF4220"/>
</dbReference>
<comment type="caution">
    <text evidence="3">The sequence shown here is derived from an EMBL/GenBank/DDBJ whole genome shotgun (WGS) entry which is preliminary data.</text>
</comment>
<feature type="domain" description="DUF4220" evidence="2">
    <location>
        <begin position="1"/>
        <end position="219"/>
    </location>
</feature>
<keyword evidence="1" id="KW-0812">Transmembrane</keyword>